<feature type="non-terminal residue" evidence="1">
    <location>
        <position position="1"/>
    </location>
</feature>
<dbReference type="SUPFAM" id="SSF56219">
    <property type="entry name" value="DNase I-like"/>
    <property type="match status" value="1"/>
</dbReference>
<dbReference type="PANTHER" id="PTHR33776">
    <property type="entry name" value="ENDO/EXONUCLEASE/PHOSPHATASE DOMAIN-CONTAINING PROTEIN"/>
    <property type="match status" value="1"/>
</dbReference>
<evidence type="ECO:0000313" key="1">
    <source>
        <dbReference type="EMBL" id="KAK2147570.1"/>
    </source>
</evidence>
<reference evidence="1" key="1">
    <citation type="journal article" date="2023" name="Mol. Biol. Evol.">
        <title>Third-Generation Sequencing Reveals the Adaptive Role of the Epigenome in Three Deep-Sea Polychaetes.</title>
        <authorList>
            <person name="Perez M."/>
            <person name="Aroh O."/>
            <person name="Sun Y."/>
            <person name="Lan Y."/>
            <person name="Juniper S.K."/>
            <person name="Young C.R."/>
            <person name="Angers B."/>
            <person name="Qian P.Y."/>
        </authorList>
    </citation>
    <scope>NUCLEOTIDE SEQUENCE</scope>
    <source>
        <strain evidence="1">P08H-3</strain>
    </source>
</reference>
<dbReference type="PANTHER" id="PTHR33776:SF4">
    <property type="entry name" value="ENDONUCLEASE_EXONUCLEASE_PHOSPHATASE DOMAIN-CONTAINING PROTEIN"/>
    <property type="match status" value="1"/>
</dbReference>
<evidence type="ECO:0000313" key="2">
    <source>
        <dbReference type="Proteomes" id="UP001208570"/>
    </source>
</evidence>
<name>A0AAD9J7Z4_9ANNE</name>
<dbReference type="Proteomes" id="UP001208570">
    <property type="component" value="Unassembled WGS sequence"/>
</dbReference>
<comment type="caution">
    <text evidence="1">The sequence shown here is derived from an EMBL/GenBank/DDBJ whole genome shotgun (WGS) entry which is preliminary data.</text>
</comment>
<dbReference type="EMBL" id="JAODUP010000547">
    <property type="protein sequence ID" value="KAK2147570.1"/>
    <property type="molecule type" value="Genomic_DNA"/>
</dbReference>
<dbReference type="AlphaFoldDB" id="A0AAD9J7Z4"/>
<proteinExistence type="predicted"/>
<gene>
    <name evidence="1" type="ORF">LSH36_547g05040</name>
</gene>
<organism evidence="1 2">
    <name type="scientific">Paralvinella palmiformis</name>
    <dbReference type="NCBI Taxonomy" id="53620"/>
    <lineage>
        <taxon>Eukaryota</taxon>
        <taxon>Metazoa</taxon>
        <taxon>Spiralia</taxon>
        <taxon>Lophotrochozoa</taxon>
        <taxon>Annelida</taxon>
        <taxon>Polychaeta</taxon>
        <taxon>Sedentaria</taxon>
        <taxon>Canalipalpata</taxon>
        <taxon>Terebellida</taxon>
        <taxon>Terebelliformia</taxon>
        <taxon>Alvinellidae</taxon>
        <taxon>Paralvinella</taxon>
    </lineage>
</organism>
<dbReference type="Gene3D" id="3.60.10.10">
    <property type="entry name" value="Endonuclease/exonuclease/phosphatase"/>
    <property type="match status" value="1"/>
</dbReference>
<dbReference type="InterPro" id="IPR036691">
    <property type="entry name" value="Endo/exonu/phosph_ase_sf"/>
</dbReference>
<accession>A0AAD9J7Z4</accession>
<sequence>YNCICRNRILKSRGGVAIYISSNISCKIREELSTFSEREYESLFIETNIQGNKVTLGEIYRTPASNAKKYVEYFENTLEKLKNDTFLILGTDQNFDLFKVDNHPQTSSLLNIFLASSFLLCISKPTRITDHLQTLIDNIYTNNIQQDTVIRSGLLLEDTSDHLPTLCSISTKRPPHEKLKTKIIERRNIKPQSLRLINERMQQINWDYLRNIDIEHAWQSFNDTLKIILMTLL</sequence>
<protein>
    <submittedName>
        <fullName evidence="1">Uncharacterized protein</fullName>
    </submittedName>
</protein>
<keyword evidence="2" id="KW-1185">Reference proteome</keyword>